<dbReference type="Proteomes" id="UP001596297">
    <property type="component" value="Unassembled WGS sequence"/>
</dbReference>
<evidence type="ECO:0000256" key="2">
    <source>
        <dbReference type="ARBA" id="ARBA00022722"/>
    </source>
</evidence>
<keyword evidence="3 5" id="KW-0479">Metal-binding</keyword>
<name>A0ABW1YDU6_9DEIO</name>
<reference evidence="8" key="1">
    <citation type="journal article" date="2019" name="Int. J. Syst. Evol. Microbiol.">
        <title>The Global Catalogue of Microorganisms (GCM) 10K type strain sequencing project: providing services to taxonomists for standard genome sequencing and annotation.</title>
        <authorList>
            <consortium name="The Broad Institute Genomics Platform"/>
            <consortium name="The Broad Institute Genome Sequencing Center for Infectious Disease"/>
            <person name="Wu L."/>
            <person name="Ma J."/>
        </authorList>
    </citation>
    <scope>NUCLEOTIDE SEQUENCE [LARGE SCALE GENOMIC DNA]</scope>
    <source>
        <strain evidence="8">CGMCC 1.15772</strain>
    </source>
</reference>
<feature type="binding site" evidence="5">
    <location>
        <position position="7"/>
    </location>
    <ligand>
        <name>Mg(2+)</name>
        <dbReference type="ChEBI" id="CHEBI:18420"/>
    </ligand>
</feature>
<dbReference type="Gene3D" id="3.40.50.1010">
    <property type="entry name" value="5'-nuclease"/>
    <property type="match status" value="1"/>
</dbReference>
<dbReference type="InterPro" id="IPR022907">
    <property type="entry name" value="VapC_family"/>
</dbReference>
<comment type="function">
    <text evidence="5">Toxic component of a toxin-antitoxin (TA) system. An RNase.</text>
</comment>
<accession>A0ABW1YDU6</accession>
<dbReference type="SUPFAM" id="SSF88723">
    <property type="entry name" value="PIN domain-like"/>
    <property type="match status" value="1"/>
</dbReference>
<dbReference type="InterPro" id="IPR002716">
    <property type="entry name" value="PIN_dom"/>
</dbReference>
<comment type="caution">
    <text evidence="7">The sequence shown here is derived from an EMBL/GenBank/DDBJ whole genome shotgun (WGS) entry which is preliminary data.</text>
</comment>
<organism evidence="7 8">
    <name type="scientific">Deinococcus lacus</name>
    <dbReference type="NCBI Taxonomy" id="392561"/>
    <lineage>
        <taxon>Bacteria</taxon>
        <taxon>Thermotogati</taxon>
        <taxon>Deinococcota</taxon>
        <taxon>Deinococci</taxon>
        <taxon>Deinococcales</taxon>
        <taxon>Deinococcaceae</taxon>
        <taxon>Deinococcus</taxon>
    </lineage>
</organism>
<evidence type="ECO:0000259" key="6">
    <source>
        <dbReference type="Pfam" id="PF01850"/>
    </source>
</evidence>
<evidence type="ECO:0000313" key="7">
    <source>
        <dbReference type="EMBL" id="MFC6592203.1"/>
    </source>
</evidence>
<evidence type="ECO:0000256" key="1">
    <source>
        <dbReference type="ARBA" id="ARBA00022649"/>
    </source>
</evidence>
<keyword evidence="5" id="KW-0800">Toxin</keyword>
<comment type="cofactor">
    <cofactor evidence="5">
        <name>Mg(2+)</name>
        <dbReference type="ChEBI" id="CHEBI:18420"/>
    </cofactor>
</comment>
<comment type="similarity">
    <text evidence="5">Belongs to the PINc/VapC protein family.</text>
</comment>
<sequence>MPHVLLDANVILRFTLDDHEVLSAQATAYFDRAAAGEFVLVVPTVTLAECVYTMSKFYKLGRQEIVLGLETLLSLPNVEPQETALRPALQLFAAHNLDFADAYLAALGADLGDRVASFDRNLGKLDAAVLE</sequence>
<dbReference type="RefSeq" id="WP_380083211.1">
    <property type="nucleotide sequence ID" value="NZ_JBHSWD010000001.1"/>
</dbReference>
<proteinExistence type="inferred from homology"/>
<feature type="domain" description="PIN" evidence="6">
    <location>
        <begin position="4"/>
        <end position="126"/>
    </location>
</feature>
<evidence type="ECO:0000256" key="4">
    <source>
        <dbReference type="ARBA" id="ARBA00022801"/>
    </source>
</evidence>
<keyword evidence="8" id="KW-1185">Reference proteome</keyword>
<evidence type="ECO:0000313" key="8">
    <source>
        <dbReference type="Proteomes" id="UP001596297"/>
    </source>
</evidence>
<gene>
    <name evidence="5" type="primary">vapC</name>
    <name evidence="7" type="ORF">ACFP81_09470</name>
</gene>
<evidence type="ECO:0000256" key="5">
    <source>
        <dbReference type="HAMAP-Rule" id="MF_00265"/>
    </source>
</evidence>
<dbReference type="EC" id="3.1.-.-" evidence="5"/>
<keyword evidence="5" id="KW-0460">Magnesium</keyword>
<protein>
    <recommendedName>
        <fullName evidence="5">Ribonuclease VapC</fullName>
        <shortName evidence="5">RNase VapC</shortName>
        <ecNumber evidence="5">3.1.-.-</ecNumber>
    </recommendedName>
    <alternativeName>
        <fullName evidence="5">Toxin VapC</fullName>
    </alternativeName>
</protein>
<dbReference type="Pfam" id="PF01850">
    <property type="entry name" value="PIN"/>
    <property type="match status" value="1"/>
</dbReference>
<dbReference type="HAMAP" id="MF_00265">
    <property type="entry name" value="VapC_Nob1"/>
    <property type="match status" value="1"/>
</dbReference>
<keyword evidence="1 5" id="KW-1277">Toxin-antitoxin system</keyword>
<evidence type="ECO:0000256" key="3">
    <source>
        <dbReference type="ARBA" id="ARBA00022723"/>
    </source>
</evidence>
<feature type="binding site" evidence="5">
    <location>
        <position position="101"/>
    </location>
    <ligand>
        <name>Mg(2+)</name>
        <dbReference type="ChEBI" id="CHEBI:18420"/>
    </ligand>
</feature>
<dbReference type="InterPro" id="IPR029060">
    <property type="entry name" value="PIN-like_dom_sf"/>
</dbReference>
<keyword evidence="2 5" id="KW-0540">Nuclease</keyword>
<dbReference type="EMBL" id="JBHSWD010000001">
    <property type="protein sequence ID" value="MFC6592203.1"/>
    <property type="molecule type" value="Genomic_DNA"/>
</dbReference>
<keyword evidence="4 5" id="KW-0378">Hydrolase</keyword>